<reference evidence="3 4" key="1">
    <citation type="submission" date="2018-06" db="EMBL/GenBank/DDBJ databases">
        <title>Draft Whole-Genome Sequence of the purple photosynthetic bacterium Rhodospeudomonas palustris XCP.</title>
        <authorList>
            <person name="Rayyan A."/>
            <person name="Meyer T.E."/>
            <person name="Kyndt J.A."/>
        </authorList>
    </citation>
    <scope>NUCLEOTIDE SEQUENCE [LARGE SCALE GENOMIC DNA]</scope>
    <source>
        <strain evidence="3 4">XCP</strain>
    </source>
</reference>
<feature type="chain" id="PRO_5016302155" description="Tat pathway signal sequence domain protein" evidence="2">
    <location>
        <begin position="33"/>
        <end position="218"/>
    </location>
</feature>
<dbReference type="AlphaFoldDB" id="A0A323UG02"/>
<protein>
    <recommendedName>
        <fullName evidence="5">Tat pathway signal sequence domain protein</fullName>
    </recommendedName>
</protein>
<gene>
    <name evidence="3" type="ORF">DNX69_19545</name>
</gene>
<dbReference type="EMBL" id="QKQS01000023">
    <property type="protein sequence ID" value="PZA11464.1"/>
    <property type="molecule type" value="Genomic_DNA"/>
</dbReference>
<sequence length="218" mass="22963">MAQEIERVPTRYRTSRAARVTVAVAICGTVLAATPASSQSFTDRFKSLFGGSSDQEPSPTVTNGPPVESQLTCPSVTVRSGASTYAVGLPGKEASGADLRYQAVISRTARECNLNSGVITAKIGIQGRIIAGPAGAPTSVDVPLRIAVVQEGVSPKTIFTKAYRTTVSMQPDGSVPFSLVAEDVAYPAPSVAANDAYVFYIGFDPQALKPEPRSRKRR</sequence>
<dbReference type="RefSeq" id="WP_110787547.1">
    <property type="nucleotide sequence ID" value="NZ_QKQS01000023.1"/>
</dbReference>
<comment type="caution">
    <text evidence="3">The sequence shown here is derived from an EMBL/GenBank/DDBJ whole genome shotgun (WGS) entry which is preliminary data.</text>
</comment>
<dbReference type="OrthoDB" id="7678486at2"/>
<accession>A0A323UG02</accession>
<evidence type="ECO:0000313" key="3">
    <source>
        <dbReference type="EMBL" id="PZA11464.1"/>
    </source>
</evidence>
<evidence type="ECO:0000256" key="1">
    <source>
        <dbReference type="SAM" id="MobiDB-lite"/>
    </source>
</evidence>
<name>A0A323UG02_RHOPL</name>
<dbReference type="Proteomes" id="UP000248134">
    <property type="component" value="Unassembled WGS sequence"/>
</dbReference>
<feature type="compositionally biased region" description="Polar residues" evidence="1">
    <location>
        <begin position="50"/>
        <end position="68"/>
    </location>
</feature>
<proteinExistence type="predicted"/>
<feature type="signal peptide" evidence="2">
    <location>
        <begin position="1"/>
        <end position="32"/>
    </location>
</feature>
<evidence type="ECO:0008006" key="5">
    <source>
        <dbReference type="Google" id="ProtNLM"/>
    </source>
</evidence>
<keyword evidence="2" id="KW-0732">Signal</keyword>
<organism evidence="3 4">
    <name type="scientific">Rhodopseudomonas palustris</name>
    <dbReference type="NCBI Taxonomy" id="1076"/>
    <lineage>
        <taxon>Bacteria</taxon>
        <taxon>Pseudomonadati</taxon>
        <taxon>Pseudomonadota</taxon>
        <taxon>Alphaproteobacteria</taxon>
        <taxon>Hyphomicrobiales</taxon>
        <taxon>Nitrobacteraceae</taxon>
        <taxon>Rhodopseudomonas</taxon>
    </lineage>
</organism>
<evidence type="ECO:0000313" key="4">
    <source>
        <dbReference type="Proteomes" id="UP000248134"/>
    </source>
</evidence>
<feature type="region of interest" description="Disordered" evidence="1">
    <location>
        <begin position="48"/>
        <end position="68"/>
    </location>
</feature>
<evidence type="ECO:0000256" key="2">
    <source>
        <dbReference type="SAM" id="SignalP"/>
    </source>
</evidence>